<dbReference type="Proteomes" id="UP001374535">
    <property type="component" value="Chromosome 6"/>
</dbReference>
<gene>
    <name evidence="1" type="ORF">V8G54_019518</name>
</gene>
<sequence>MQQIEVSNLKLFCSHILVPVPLCNPKEYKKIEKAESGQKPVKVIKVASIQIVRDPTKTSMSCGNLSNNGEKQCAGIISHGSSCKKESHTKASHGIWCLTIEEL</sequence>
<reference evidence="1 2" key="1">
    <citation type="journal article" date="2023" name="Life. Sci Alliance">
        <title>Evolutionary insights into 3D genome organization and epigenetic landscape of Vigna mungo.</title>
        <authorList>
            <person name="Junaid A."/>
            <person name="Singh B."/>
            <person name="Bhatia S."/>
        </authorList>
    </citation>
    <scope>NUCLEOTIDE SEQUENCE [LARGE SCALE GENOMIC DNA]</scope>
    <source>
        <strain evidence="1">Urdbean</strain>
    </source>
</reference>
<proteinExistence type="predicted"/>
<dbReference type="AlphaFoldDB" id="A0AAQ3NBT0"/>
<name>A0AAQ3NBT0_VIGMU</name>
<evidence type="ECO:0000313" key="1">
    <source>
        <dbReference type="EMBL" id="WVZ06172.1"/>
    </source>
</evidence>
<dbReference type="EMBL" id="CP144695">
    <property type="protein sequence ID" value="WVZ06172.1"/>
    <property type="molecule type" value="Genomic_DNA"/>
</dbReference>
<evidence type="ECO:0000313" key="2">
    <source>
        <dbReference type="Proteomes" id="UP001374535"/>
    </source>
</evidence>
<accession>A0AAQ3NBT0</accession>
<protein>
    <submittedName>
        <fullName evidence="1">Uncharacterized protein</fullName>
    </submittedName>
</protein>
<organism evidence="1 2">
    <name type="scientific">Vigna mungo</name>
    <name type="common">Black gram</name>
    <name type="synonym">Phaseolus mungo</name>
    <dbReference type="NCBI Taxonomy" id="3915"/>
    <lineage>
        <taxon>Eukaryota</taxon>
        <taxon>Viridiplantae</taxon>
        <taxon>Streptophyta</taxon>
        <taxon>Embryophyta</taxon>
        <taxon>Tracheophyta</taxon>
        <taxon>Spermatophyta</taxon>
        <taxon>Magnoliopsida</taxon>
        <taxon>eudicotyledons</taxon>
        <taxon>Gunneridae</taxon>
        <taxon>Pentapetalae</taxon>
        <taxon>rosids</taxon>
        <taxon>fabids</taxon>
        <taxon>Fabales</taxon>
        <taxon>Fabaceae</taxon>
        <taxon>Papilionoideae</taxon>
        <taxon>50 kb inversion clade</taxon>
        <taxon>NPAAA clade</taxon>
        <taxon>indigoferoid/millettioid clade</taxon>
        <taxon>Phaseoleae</taxon>
        <taxon>Vigna</taxon>
    </lineage>
</organism>
<keyword evidence="2" id="KW-1185">Reference proteome</keyword>